<feature type="region of interest" description="Disordered" evidence="1">
    <location>
        <begin position="79"/>
        <end position="103"/>
    </location>
</feature>
<dbReference type="EMBL" id="CAEZYL010000065">
    <property type="protein sequence ID" value="CAB4726895.1"/>
    <property type="molecule type" value="Genomic_DNA"/>
</dbReference>
<dbReference type="InterPro" id="IPR008160">
    <property type="entry name" value="Collagen"/>
</dbReference>
<reference evidence="2" key="1">
    <citation type="submission" date="2020-05" db="EMBL/GenBank/DDBJ databases">
        <authorList>
            <person name="Chiriac C."/>
            <person name="Salcher M."/>
            <person name="Ghai R."/>
            <person name="Kavagutti S V."/>
        </authorList>
    </citation>
    <scope>NUCLEOTIDE SEQUENCE</scope>
</reference>
<dbReference type="AlphaFoldDB" id="A0A6J6RWL9"/>
<gene>
    <name evidence="2" type="ORF">UFOPK2689_00948</name>
</gene>
<protein>
    <submittedName>
        <fullName evidence="2">Unannotated protein</fullName>
    </submittedName>
</protein>
<sequence>MPAPAFAAGRSSTPIVNTILSGKGSPKSSLGANGDFYIDQKSLNLYGPKAKNRWPLPISMKGPAGPAGTTVSESKTIKNGSGAAISNGTSSAGAKGDVGPMGPTGPVGLRGPIGERGERGEVGAQGVAGVAGAQGLAGANGFGSPGATGATGATGPVGPSLVKIFTLQAAGGGVWNISTSGPAKSASAPFGNLDANKSYYFQIFLYDRLATYFDPTSIVGAEVTSDSGTAVTYDVHYGSGKYAATLSDTYYRLSFEISGTLTTGATPGTNLVVRMIDGSGWSATVGNTLTGRAYIQEVGAIL</sequence>
<proteinExistence type="predicted"/>
<dbReference type="Pfam" id="PF01391">
    <property type="entry name" value="Collagen"/>
    <property type="match status" value="1"/>
</dbReference>
<organism evidence="2">
    <name type="scientific">freshwater metagenome</name>
    <dbReference type="NCBI Taxonomy" id="449393"/>
    <lineage>
        <taxon>unclassified sequences</taxon>
        <taxon>metagenomes</taxon>
        <taxon>ecological metagenomes</taxon>
    </lineage>
</organism>
<accession>A0A6J6RWL9</accession>
<name>A0A6J6RWL9_9ZZZZ</name>
<feature type="compositionally biased region" description="Polar residues" evidence="1">
    <location>
        <begin position="79"/>
        <end position="92"/>
    </location>
</feature>
<evidence type="ECO:0000256" key="1">
    <source>
        <dbReference type="SAM" id="MobiDB-lite"/>
    </source>
</evidence>
<evidence type="ECO:0000313" key="2">
    <source>
        <dbReference type="EMBL" id="CAB4726895.1"/>
    </source>
</evidence>